<gene>
    <name evidence="4" type="ORF">AA106555_0522</name>
</gene>
<organism evidence="4 5">
    <name type="scientific">Neokomagataea thailandica NBRC 106555</name>
    <dbReference type="NCBI Taxonomy" id="1223520"/>
    <lineage>
        <taxon>Bacteria</taxon>
        <taxon>Pseudomonadati</taxon>
        <taxon>Pseudomonadota</taxon>
        <taxon>Alphaproteobacteria</taxon>
        <taxon>Acetobacterales</taxon>
        <taxon>Acetobacteraceae</taxon>
        <taxon>Neokomagataea</taxon>
    </lineage>
</organism>
<comment type="similarity">
    <text evidence="1">Belongs to the DprA/Smf family.</text>
</comment>
<dbReference type="InterPro" id="IPR057666">
    <property type="entry name" value="DrpA_SLOG"/>
</dbReference>
<feature type="domain" description="Smf/DprA SLOG" evidence="2">
    <location>
        <begin position="85"/>
        <end position="292"/>
    </location>
</feature>
<dbReference type="RefSeq" id="WP_240775396.1">
    <property type="nucleotide sequence ID" value="NZ_BAQC01000013.1"/>
</dbReference>
<dbReference type="InterPro" id="IPR041614">
    <property type="entry name" value="DprA_WH"/>
</dbReference>
<dbReference type="Proteomes" id="UP001062632">
    <property type="component" value="Unassembled WGS sequence"/>
</dbReference>
<name>A0ABQ0QNE7_9PROT</name>
<dbReference type="Pfam" id="PF02481">
    <property type="entry name" value="DNA_processg_A"/>
    <property type="match status" value="1"/>
</dbReference>
<dbReference type="NCBIfam" id="TIGR00732">
    <property type="entry name" value="dprA"/>
    <property type="match status" value="1"/>
</dbReference>
<feature type="domain" description="DprA winged helix" evidence="3">
    <location>
        <begin position="327"/>
        <end position="386"/>
    </location>
</feature>
<keyword evidence="5" id="KW-1185">Reference proteome</keyword>
<dbReference type="Gene3D" id="3.40.50.450">
    <property type="match status" value="1"/>
</dbReference>
<evidence type="ECO:0000313" key="5">
    <source>
        <dbReference type="Proteomes" id="UP001062632"/>
    </source>
</evidence>
<dbReference type="PANTHER" id="PTHR43022">
    <property type="entry name" value="PROTEIN SMF"/>
    <property type="match status" value="1"/>
</dbReference>
<proteinExistence type="inferred from homology"/>
<evidence type="ECO:0000256" key="1">
    <source>
        <dbReference type="ARBA" id="ARBA00006525"/>
    </source>
</evidence>
<sequence>MFNGMLLDTPLSAAERVDMIRLSRISGIGPVNFGKLLRKYGSAVAALENLPDRLARAGRKDFSPPPTRTAIETELAWLERNNGHVLFRSDPHYPTLLSHVPDAPPILYARGNIKQLSQPAIGIVGARNASAAGIRMAESLSAELAAHGFHVVSGLACGIDSAAHQAALHPCKTIAAIAGGLDAYYPRENELLQNAIAENGCILTEAPLGTMPQARHFPRRNRLIAGLGIGCIIVEAALYSGTLITARLAQDYNRTVFAVPGSPLDPRSRGGNLLLRNGAVLTEGAQDILSEISSDMPDYLPAPWTTQQQNLLGFQEKTIRWKGATTPPENAENDLDFVIQNIRPLLSVTSVTVDEVVSRCQFSVSDVLSALTELELGGVLEFVPGGRIALLPT</sequence>
<dbReference type="InterPro" id="IPR003488">
    <property type="entry name" value="DprA"/>
</dbReference>
<reference evidence="4 5" key="1">
    <citation type="submission" date="2013-04" db="EMBL/GenBank/DDBJ databases">
        <title>The genome sequencing project of 58 acetic acid bacteria.</title>
        <authorList>
            <person name="Okamoto-Kainuma A."/>
            <person name="Ishikawa M."/>
            <person name="Umino S."/>
            <person name="Koizumi Y."/>
            <person name="Shiwa Y."/>
            <person name="Yoshikawa H."/>
            <person name="Matsutani M."/>
            <person name="Matsushita K."/>
        </authorList>
    </citation>
    <scope>NUCLEOTIDE SEQUENCE [LARGE SCALE GENOMIC DNA]</scope>
    <source>
        <strain evidence="4 5">NBRC 106555</strain>
    </source>
</reference>
<dbReference type="PANTHER" id="PTHR43022:SF1">
    <property type="entry name" value="PROTEIN SMF"/>
    <property type="match status" value="1"/>
</dbReference>
<protein>
    <submittedName>
        <fullName evidence="4">DNA processing protein DprA</fullName>
    </submittedName>
</protein>
<dbReference type="Pfam" id="PF21102">
    <property type="entry name" value="DprA_N"/>
    <property type="match status" value="1"/>
</dbReference>
<dbReference type="InterPro" id="IPR036388">
    <property type="entry name" value="WH-like_DNA-bd_sf"/>
</dbReference>
<evidence type="ECO:0000259" key="3">
    <source>
        <dbReference type="Pfam" id="PF17782"/>
    </source>
</evidence>
<dbReference type="Pfam" id="PF17782">
    <property type="entry name" value="WHD_DprA"/>
    <property type="match status" value="1"/>
</dbReference>
<evidence type="ECO:0000313" key="4">
    <source>
        <dbReference type="EMBL" id="GBR51371.1"/>
    </source>
</evidence>
<evidence type="ECO:0000259" key="2">
    <source>
        <dbReference type="Pfam" id="PF02481"/>
    </source>
</evidence>
<accession>A0ABQ0QNE7</accession>
<dbReference type="SUPFAM" id="SSF102405">
    <property type="entry name" value="MCP/YpsA-like"/>
    <property type="match status" value="1"/>
</dbReference>
<dbReference type="EMBL" id="BAQC01000013">
    <property type="protein sequence ID" value="GBR51371.1"/>
    <property type="molecule type" value="Genomic_DNA"/>
</dbReference>
<comment type="caution">
    <text evidence="4">The sequence shown here is derived from an EMBL/GenBank/DDBJ whole genome shotgun (WGS) entry which is preliminary data.</text>
</comment>
<dbReference type="Gene3D" id="1.10.10.10">
    <property type="entry name" value="Winged helix-like DNA-binding domain superfamily/Winged helix DNA-binding domain"/>
    <property type="match status" value="1"/>
</dbReference>